<feature type="domain" description="Outer membrane protein beta-barrel" evidence="2">
    <location>
        <begin position="257"/>
        <end position="409"/>
    </location>
</feature>
<dbReference type="GeneID" id="93132790"/>
<sequence length="437" mass="49401">MKDKWLIDLKNKIEGHENNPPEGLWESIENEIFPENTNDYHKQKVRFKLSHIINTIGIAATIALVVSLIFFYDEKEVINNETFDKHISSKSAEYDLSVHPVNEGIKKNIQDVNYKADDSNISHTIANSVINNQITISLRTQNKSIESIYKNEHKLNEIKKDVVNKPEELALAFAMKNKNEMTSSIAGLPSGGDFVRIENDDLKSKSILDSKWTLNFTSRQTASNSSTQKGYTLMNGPLETLPNDGVETSGSPVSEILSENMNQDVNTNIKHRLPIRIGLSVSYRLNDKWSVTTGLTYTKLTSDLLSGTDANLIKSEQVIKYIGVPVQVNYNIWQKGNLAAYAGAGVQIEKSISGIINTNYIVHHQTKESTSSKIRINSLQTSLNVGLGVQYKVYKNFGFYLEPGLRYYFNDGSDVRTLYKDRPLNMNLEFGMRYYIH</sequence>
<keyword evidence="1" id="KW-1133">Transmembrane helix</keyword>
<keyword evidence="1" id="KW-0812">Transmembrane</keyword>
<keyword evidence="1" id="KW-0472">Membrane</keyword>
<protein>
    <submittedName>
        <fullName evidence="3">Porin family protein</fullName>
    </submittedName>
</protein>
<dbReference type="AlphaFoldDB" id="A0A7T7UY65"/>
<dbReference type="InterPro" id="IPR025665">
    <property type="entry name" value="Beta-barrel_OMP_2"/>
</dbReference>
<evidence type="ECO:0000313" key="4">
    <source>
        <dbReference type="Proteomes" id="UP000595426"/>
    </source>
</evidence>
<dbReference type="EMBL" id="CP067018">
    <property type="protein sequence ID" value="QQN58385.1"/>
    <property type="molecule type" value="Genomic_DNA"/>
</dbReference>
<accession>A0A7T7UY65</accession>
<dbReference type="Proteomes" id="UP000595426">
    <property type="component" value="Chromosome"/>
</dbReference>
<keyword evidence="4" id="KW-1185">Reference proteome</keyword>
<reference evidence="3 4" key="1">
    <citation type="submission" date="2020-12" db="EMBL/GenBank/DDBJ databases">
        <title>FDA dAtabase for Regulatory Grade micrObial Sequences (FDA-ARGOS): Supporting development and validation of Infectious Disease Dx tests.</title>
        <authorList>
            <person name="Kerrigan L."/>
            <person name="Long C."/>
            <person name="Tallon L."/>
            <person name="Sadzewicz L."/>
            <person name="Zhao X."/>
            <person name="Boylan J."/>
            <person name="Ott S."/>
            <person name="Bowen H."/>
            <person name="Vavikolanu K."/>
            <person name="Mehta A."/>
            <person name="Aluvathingal J."/>
            <person name="Nadendla S."/>
            <person name="Yan Y."/>
            <person name="Sichtig H."/>
        </authorList>
    </citation>
    <scope>NUCLEOTIDE SEQUENCE [LARGE SCALE GENOMIC DNA]</scope>
    <source>
        <strain evidence="3 4">FDAARGOS_1031</strain>
    </source>
</reference>
<gene>
    <name evidence="3" type="ORF">I6H88_18445</name>
</gene>
<dbReference type="SUPFAM" id="SSF56925">
    <property type="entry name" value="OMPA-like"/>
    <property type="match status" value="1"/>
</dbReference>
<proteinExistence type="predicted"/>
<dbReference type="OrthoDB" id="1150526at2"/>
<name>A0A7T7UY65_9FLAO</name>
<evidence type="ECO:0000259" key="2">
    <source>
        <dbReference type="Pfam" id="PF13568"/>
    </source>
</evidence>
<dbReference type="KEGG" id="egm:AYC65_07740"/>
<organism evidence="3 4">
    <name type="scientific">Elizabethkingia bruuniana</name>
    <dbReference type="NCBI Taxonomy" id="1756149"/>
    <lineage>
        <taxon>Bacteria</taxon>
        <taxon>Pseudomonadati</taxon>
        <taxon>Bacteroidota</taxon>
        <taxon>Flavobacteriia</taxon>
        <taxon>Flavobacteriales</taxon>
        <taxon>Weeksellaceae</taxon>
        <taxon>Elizabethkingia</taxon>
    </lineage>
</organism>
<dbReference type="RefSeq" id="WP_034868290.1">
    <property type="nucleotide sequence ID" value="NZ_CBCSDR010000001.1"/>
</dbReference>
<dbReference type="Gene3D" id="2.40.160.20">
    <property type="match status" value="1"/>
</dbReference>
<evidence type="ECO:0000256" key="1">
    <source>
        <dbReference type="SAM" id="Phobius"/>
    </source>
</evidence>
<feature type="transmembrane region" description="Helical" evidence="1">
    <location>
        <begin position="52"/>
        <end position="72"/>
    </location>
</feature>
<dbReference type="Pfam" id="PF13568">
    <property type="entry name" value="OMP_b-brl_2"/>
    <property type="match status" value="1"/>
</dbReference>
<evidence type="ECO:0000313" key="3">
    <source>
        <dbReference type="EMBL" id="QQN58385.1"/>
    </source>
</evidence>
<dbReference type="InterPro" id="IPR011250">
    <property type="entry name" value="OMP/PagP_B-barrel"/>
</dbReference>